<keyword evidence="6" id="KW-1185">Reference proteome</keyword>
<dbReference type="Gene3D" id="3.40.47.10">
    <property type="match status" value="1"/>
</dbReference>
<dbReference type="InterPro" id="IPR013751">
    <property type="entry name" value="ACP_syn_III_N"/>
</dbReference>
<evidence type="ECO:0000259" key="3">
    <source>
        <dbReference type="Pfam" id="PF08541"/>
    </source>
</evidence>
<dbReference type="InterPro" id="IPR016039">
    <property type="entry name" value="Thiolase-like"/>
</dbReference>
<feature type="domain" description="Beta-ketoacyl-[acyl-carrier-protein] synthase III N-terminal" evidence="4">
    <location>
        <begin position="106"/>
        <end position="184"/>
    </location>
</feature>
<keyword evidence="2" id="KW-0012">Acyltransferase</keyword>
<evidence type="ECO:0000313" key="6">
    <source>
        <dbReference type="Proteomes" id="UP000305546"/>
    </source>
</evidence>
<dbReference type="EMBL" id="VDFW01000053">
    <property type="protein sequence ID" value="TNC19268.1"/>
    <property type="molecule type" value="Genomic_DNA"/>
</dbReference>
<organism evidence="5 6">
    <name type="scientific">Amycolatopsis alkalitolerans</name>
    <dbReference type="NCBI Taxonomy" id="2547244"/>
    <lineage>
        <taxon>Bacteria</taxon>
        <taxon>Bacillati</taxon>
        <taxon>Actinomycetota</taxon>
        <taxon>Actinomycetes</taxon>
        <taxon>Pseudonocardiales</taxon>
        <taxon>Pseudonocardiaceae</taxon>
        <taxon>Amycolatopsis</taxon>
    </lineage>
</organism>
<dbReference type="NCBIfam" id="NF006829">
    <property type="entry name" value="PRK09352.1"/>
    <property type="match status" value="1"/>
</dbReference>
<sequence>MAIGILGTGSYLPKQEISNAEIAELTGTTEEWILRKTRIGARRFAAPDEATSDLAGRAGRSALADARLTEDNIDFLIVSTSTPDSPQPPTACLAQELLGAWNAAAFDINAVCSGFIYALELAHSLVSARPGSHALVIAADLYSRCVDFHDHRTAVLLGDGAGAAVVGAVQERYGILRTDLASRGDCHYLIRVEAGGTRVPPSHDTIEFGQHFFQMEGRRVREFVLDEVPAAQARLMRDAGIPHSAVAHVIPHQPNGVLLDELGARAGFVNAQTHRTLERYGNVGSASVPLTLDDARRNGALRDGELVLLTAFGGGMSMGHCLLRWREPGVS</sequence>
<evidence type="ECO:0000259" key="4">
    <source>
        <dbReference type="Pfam" id="PF08545"/>
    </source>
</evidence>
<dbReference type="GO" id="GO:0006633">
    <property type="term" value="P:fatty acid biosynthetic process"/>
    <property type="evidence" value="ECO:0007669"/>
    <property type="project" value="InterPro"/>
</dbReference>
<evidence type="ECO:0000256" key="2">
    <source>
        <dbReference type="ARBA" id="ARBA00023315"/>
    </source>
</evidence>
<dbReference type="PANTHER" id="PTHR34069:SF2">
    <property type="entry name" value="BETA-KETOACYL-[ACYL-CARRIER-PROTEIN] SYNTHASE III"/>
    <property type="match status" value="1"/>
</dbReference>
<keyword evidence="1" id="KW-0808">Transferase</keyword>
<dbReference type="Pfam" id="PF08541">
    <property type="entry name" value="ACP_syn_III_C"/>
    <property type="match status" value="1"/>
</dbReference>
<evidence type="ECO:0000256" key="1">
    <source>
        <dbReference type="ARBA" id="ARBA00022679"/>
    </source>
</evidence>
<dbReference type="AlphaFoldDB" id="A0A5C4LS93"/>
<dbReference type="Pfam" id="PF08545">
    <property type="entry name" value="ACP_syn_III"/>
    <property type="match status" value="1"/>
</dbReference>
<reference evidence="5 6" key="1">
    <citation type="submission" date="2019-06" db="EMBL/GenBank/DDBJ databases">
        <title>Amycolatopsis alkalitolerans sp. nov., isolated from Gastrodia elata Blume.</title>
        <authorList>
            <person name="Narsing Rao M.P."/>
            <person name="Li W.J."/>
        </authorList>
    </citation>
    <scope>NUCLEOTIDE SEQUENCE [LARGE SCALE GENOMIC DNA]</scope>
    <source>
        <strain evidence="5 6">SYSUP0005</strain>
    </source>
</reference>
<evidence type="ECO:0000313" key="5">
    <source>
        <dbReference type="EMBL" id="TNC19268.1"/>
    </source>
</evidence>
<proteinExistence type="predicted"/>
<dbReference type="GO" id="GO:0004315">
    <property type="term" value="F:3-oxoacyl-[acyl-carrier-protein] synthase activity"/>
    <property type="evidence" value="ECO:0007669"/>
    <property type="project" value="InterPro"/>
</dbReference>
<dbReference type="CDD" id="cd00830">
    <property type="entry name" value="KAS_III"/>
    <property type="match status" value="1"/>
</dbReference>
<dbReference type="Proteomes" id="UP000305546">
    <property type="component" value="Unassembled WGS sequence"/>
</dbReference>
<dbReference type="SUPFAM" id="SSF53901">
    <property type="entry name" value="Thiolase-like"/>
    <property type="match status" value="1"/>
</dbReference>
<gene>
    <name evidence="5" type="ORF">FG385_32620</name>
</gene>
<feature type="domain" description="Beta-ketoacyl-[acyl-carrier-protein] synthase III C-terminal" evidence="3">
    <location>
        <begin position="237"/>
        <end position="325"/>
    </location>
</feature>
<dbReference type="InterPro" id="IPR013747">
    <property type="entry name" value="ACP_syn_III_C"/>
</dbReference>
<dbReference type="RefSeq" id="WP_139100666.1">
    <property type="nucleotide sequence ID" value="NZ_VDFW01000053.1"/>
</dbReference>
<dbReference type="GO" id="GO:0044550">
    <property type="term" value="P:secondary metabolite biosynthetic process"/>
    <property type="evidence" value="ECO:0007669"/>
    <property type="project" value="TreeGrafter"/>
</dbReference>
<accession>A0A5C4LS93</accession>
<protein>
    <submittedName>
        <fullName evidence="5">Ketoacyl-ACP synthase III</fullName>
    </submittedName>
</protein>
<dbReference type="PANTHER" id="PTHR34069">
    <property type="entry name" value="3-OXOACYL-[ACYL-CARRIER-PROTEIN] SYNTHASE 3"/>
    <property type="match status" value="1"/>
</dbReference>
<name>A0A5C4LS93_9PSEU</name>
<comment type="caution">
    <text evidence="5">The sequence shown here is derived from an EMBL/GenBank/DDBJ whole genome shotgun (WGS) entry which is preliminary data.</text>
</comment>
<dbReference type="OrthoDB" id="9815506at2"/>